<dbReference type="InterPro" id="IPR019533">
    <property type="entry name" value="Peptidase_S26"/>
</dbReference>
<keyword evidence="7" id="KW-0378">Hydrolase</keyword>
<dbReference type="PANTHER" id="PTHR10806:SF6">
    <property type="entry name" value="SIGNAL PEPTIDASE COMPLEX CATALYTIC SUBUNIT SEC11"/>
    <property type="match status" value="1"/>
</dbReference>
<dbReference type="PRINTS" id="PR00728">
    <property type="entry name" value="SIGNALPTASE"/>
</dbReference>
<reference evidence="7" key="1">
    <citation type="submission" date="2021-10" db="EMBL/GenBank/DDBJ databases">
        <title>Anaerobic single-cell dispensing facilitates the cultivation of human gut bacteria.</title>
        <authorList>
            <person name="Afrizal A."/>
        </authorList>
    </citation>
    <scope>NUCLEOTIDE SEQUENCE</scope>
    <source>
        <strain evidence="7">CLA-AA-H215</strain>
    </source>
</reference>
<feature type="transmembrane region" description="Helical" evidence="6">
    <location>
        <begin position="20"/>
        <end position="44"/>
    </location>
</feature>
<dbReference type="NCBIfam" id="TIGR02228">
    <property type="entry name" value="sigpep_I_arch"/>
    <property type="match status" value="1"/>
</dbReference>
<evidence type="ECO:0000256" key="3">
    <source>
        <dbReference type="ARBA" id="ARBA00022989"/>
    </source>
</evidence>
<keyword evidence="4 6" id="KW-0472">Membrane</keyword>
<dbReference type="EMBL" id="JAJEQR010000023">
    <property type="protein sequence ID" value="MCC2231148.1"/>
    <property type="molecule type" value="Genomic_DNA"/>
</dbReference>
<dbReference type="GO" id="GO:0009003">
    <property type="term" value="F:signal peptidase activity"/>
    <property type="evidence" value="ECO:0007669"/>
    <property type="project" value="UniProtKB-EC"/>
</dbReference>
<feature type="transmembrane region" description="Helical" evidence="6">
    <location>
        <begin position="142"/>
        <end position="169"/>
    </location>
</feature>
<dbReference type="GO" id="GO:0006465">
    <property type="term" value="P:signal peptide processing"/>
    <property type="evidence" value="ECO:0007669"/>
    <property type="project" value="UniProtKB-UniRule"/>
</dbReference>
<keyword evidence="3 6" id="KW-1133">Transmembrane helix</keyword>
<keyword evidence="2 6" id="KW-0812">Transmembrane</keyword>
<dbReference type="RefSeq" id="WP_331466077.1">
    <property type="nucleotide sequence ID" value="NZ_JAJEQR010000023.1"/>
</dbReference>
<dbReference type="GO" id="GO:0016020">
    <property type="term" value="C:membrane"/>
    <property type="evidence" value="ECO:0007669"/>
    <property type="project" value="UniProtKB-SubCell"/>
</dbReference>
<dbReference type="Gene3D" id="2.10.109.10">
    <property type="entry name" value="Umud Fragment, subunit A"/>
    <property type="match status" value="1"/>
</dbReference>
<accession>A0AAE3EAJ3</accession>
<comment type="subcellular location">
    <subcellularLocation>
        <location evidence="1">Membrane</location>
    </subcellularLocation>
</comment>
<dbReference type="GO" id="GO:0004252">
    <property type="term" value="F:serine-type endopeptidase activity"/>
    <property type="evidence" value="ECO:0007669"/>
    <property type="project" value="UniProtKB-UniRule"/>
</dbReference>
<comment type="caution">
    <text evidence="7">The sequence shown here is derived from an EMBL/GenBank/DDBJ whole genome shotgun (WGS) entry which is preliminary data.</text>
</comment>
<keyword evidence="8" id="KW-1185">Reference proteome</keyword>
<dbReference type="CDD" id="cd06530">
    <property type="entry name" value="S26_SPase_I"/>
    <property type="match status" value="1"/>
</dbReference>
<gene>
    <name evidence="7" type="ORF">LKD81_09110</name>
</gene>
<evidence type="ECO:0000313" key="8">
    <source>
        <dbReference type="Proteomes" id="UP001198182"/>
    </source>
</evidence>
<evidence type="ECO:0000256" key="2">
    <source>
        <dbReference type="ARBA" id="ARBA00022692"/>
    </source>
</evidence>
<dbReference type="AlphaFoldDB" id="A0AAE3EAJ3"/>
<evidence type="ECO:0000256" key="5">
    <source>
        <dbReference type="NCBIfam" id="TIGR02228"/>
    </source>
</evidence>
<proteinExistence type="predicted"/>
<dbReference type="EC" id="3.4.21.89" evidence="5"/>
<name>A0AAE3EAJ3_9FIRM</name>
<evidence type="ECO:0000313" key="7">
    <source>
        <dbReference type="EMBL" id="MCC2231148.1"/>
    </source>
</evidence>
<evidence type="ECO:0000256" key="1">
    <source>
        <dbReference type="ARBA" id="ARBA00004370"/>
    </source>
</evidence>
<dbReference type="PANTHER" id="PTHR10806">
    <property type="entry name" value="SIGNAL PEPTIDASE COMPLEX CATALYTIC SUBUNIT SEC11"/>
    <property type="match status" value="1"/>
</dbReference>
<dbReference type="Proteomes" id="UP001198182">
    <property type="component" value="Unassembled WGS sequence"/>
</dbReference>
<organism evidence="7 8">
    <name type="scientific">Hominifimenecus microfluidus</name>
    <dbReference type="NCBI Taxonomy" id="2885348"/>
    <lineage>
        <taxon>Bacteria</taxon>
        <taxon>Bacillati</taxon>
        <taxon>Bacillota</taxon>
        <taxon>Clostridia</taxon>
        <taxon>Lachnospirales</taxon>
        <taxon>Lachnospiraceae</taxon>
        <taxon>Hominifimenecus</taxon>
    </lineage>
</organism>
<sequence>MDNENQTPESGSRRRGGKFFSALCSILGTLILLLIIAVCIPVTVPKLMGYEIYNVVSGSMEPEIPVGSVIYVKAVSPETVEEGDIIAFTSGVSVISHRVVSNQTVEGKFTTKGDANAENDMNPVGYADLIGRVEFHLPVLGAFLAILTSTIGKVYVLTLGACGVMLNILAGRMRGRV</sequence>
<dbReference type="SUPFAM" id="SSF51306">
    <property type="entry name" value="LexA/Signal peptidase"/>
    <property type="match status" value="1"/>
</dbReference>
<evidence type="ECO:0000256" key="4">
    <source>
        <dbReference type="ARBA" id="ARBA00023136"/>
    </source>
</evidence>
<dbReference type="InterPro" id="IPR001733">
    <property type="entry name" value="Peptidase_S26B"/>
</dbReference>
<dbReference type="InterPro" id="IPR036286">
    <property type="entry name" value="LexA/Signal_pep-like_sf"/>
</dbReference>
<protein>
    <recommendedName>
        <fullName evidence="5">Signal peptidase I</fullName>
        <ecNumber evidence="5">3.4.21.89</ecNumber>
    </recommendedName>
</protein>
<evidence type="ECO:0000256" key="6">
    <source>
        <dbReference type="SAM" id="Phobius"/>
    </source>
</evidence>